<reference evidence="2" key="1">
    <citation type="submission" date="2021-10" db="EMBL/GenBank/DDBJ databases">
        <authorList>
            <person name="Piombo E."/>
        </authorList>
    </citation>
    <scope>NUCLEOTIDE SEQUENCE</scope>
</reference>
<name>A0A9N9VHB9_9HYPO</name>
<comment type="caution">
    <text evidence="2">The sequence shown here is derived from an EMBL/GenBank/DDBJ whole genome shotgun (WGS) entry which is preliminary data.</text>
</comment>
<evidence type="ECO:0000313" key="3">
    <source>
        <dbReference type="Proteomes" id="UP000696573"/>
    </source>
</evidence>
<dbReference type="AlphaFoldDB" id="A0A9N9VHB9"/>
<organism evidence="2 3">
    <name type="scientific">Clonostachys rhizophaga</name>
    <dbReference type="NCBI Taxonomy" id="160324"/>
    <lineage>
        <taxon>Eukaryota</taxon>
        <taxon>Fungi</taxon>
        <taxon>Dikarya</taxon>
        <taxon>Ascomycota</taxon>
        <taxon>Pezizomycotina</taxon>
        <taxon>Sordariomycetes</taxon>
        <taxon>Hypocreomycetidae</taxon>
        <taxon>Hypocreales</taxon>
        <taxon>Bionectriaceae</taxon>
        <taxon>Clonostachys</taxon>
    </lineage>
</organism>
<keyword evidence="3" id="KW-1185">Reference proteome</keyword>
<proteinExistence type="predicted"/>
<accession>A0A9N9VHB9</accession>
<protein>
    <submittedName>
        <fullName evidence="2">Uncharacterized protein</fullName>
    </submittedName>
</protein>
<keyword evidence="1" id="KW-0732">Signal</keyword>
<dbReference type="EMBL" id="CABFNQ020000661">
    <property type="protein sequence ID" value="CAH0021761.1"/>
    <property type="molecule type" value="Genomic_DNA"/>
</dbReference>
<evidence type="ECO:0000313" key="2">
    <source>
        <dbReference type="EMBL" id="CAH0021761.1"/>
    </source>
</evidence>
<feature type="chain" id="PRO_5040344284" evidence="1">
    <location>
        <begin position="18"/>
        <end position="153"/>
    </location>
</feature>
<feature type="signal peptide" evidence="1">
    <location>
        <begin position="1"/>
        <end position="17"/>
    </location>
</feature>
<dbReference type="Proteomes" id="UP000696573">
    <property type="component" value="Unassembled WGS sequence"/>
</dbReference>
<evidence type="ECO:0000256" key="1">
    <source>
        <dbReference type="SAM" id="SignalP"/>
    </source>
</evidence>
<gene>
    <name evidence="2" type="ORF">CRHIZ90672A_00018560</name>
</gene>
<dbReference type="OrthoDB" id="10440489at2759"/>
<sequence>MLFPAFLAASAATLVVASYEDSEGIALRSLTGIEERDELLGGLESLNSRSLSVRARSTIAREVMTVLVDMEVATPMYQEEARSIRIAGEAMRALRDMEVATPMYQEEARSIRIAGEAIPAPRDMEVATPGMEQISGGVIIMAREAMSFRDRKA</sequence>